<protein>
    <submittedName>
        <fullName evidence="2">Uncharacterized protein</fullName>
    </submittedName>
</protein>
<accession>A0AAN6H2F1</accession>
<evidence type="ECO:0000313" key="3">
    <source>
        <dbReference type="Proteomes" id="UP001175353"/>
    </source>
</evidence>
<sequence>MEFDQAFVGNGDWNFPSPGATPTNPTFGNVFQTPKTATFPSHFQDAFNTPQMQVYTTPQQPQYSSMTPVQRQHTSSETLRSNYYAGVQAGYSVPEISPGIHHGFQISPAQQATQMSLSSSQMQTPPPTRGMSAKKTQQPTQIAFGTPSTIASRRFLTPQQEMAGHAMVLGSHTPMPLAQMQFSQDMYQFANMGPASAPVMPQTQLLWDHMGTPMTTLPQQSPLEDPFAPAMQHNPPWSGQLQAMSFETPAMASFPVQPLRGQPMSTAAMDNRLVHRTPVVPISLGLDPSLIYSSPLRPTAQSGSRSSKGRLEKCHVKRKDSAMTSTSHTASISPVHSEPAIFEPGLYRSNTTGPARPSSAQSTANLLETLNRSSSFTQTPRTASPLKRIGRNQLGSISEHKPRHRASVILTVDENGIARTETTRAEQSPTRSVRDRYPGLFDSDTSDDESDTSEQPPSRSASFTFIKGEERRTKAARLDPPIENLEGLSIPRSSSRASNKSVTPSRAAIAAAAQLRRQGSVKRPSRAASAKRNTMSSSTGSLIDSCPMDMSTAEQQQAVASANMRNGSNDWAAMSGQGRSALDAHNRRWSMMSFEQHQIPAHTTQVSHISHPQHTSLSCTLSQKRLQAAGTGHVSHFPMFEPDRKKSPGKLFAMLAYEALRNQRHSRRPYSYPPRQYFDLTKADIVALASVLIAPPPPYSSASAAFPHEIRRLIADLPSHLRCRCPCLSTFCAAHRRLNPRPLISLFNSIRRTIEHELHTHWTPLSAEGSLTTAQGHLITRLNLHTWHVNGNTCAACAISRFAIDITLLLALGALTLATLSLHNWRKSKRLFFLESQLQLLHDLRLGSNAETSKQDMFELGSELRRIRERLRLLHDRRSSGRPHVAEAVTRYYDASAPPPRPPRSPEQDDHVLIAASLSPKGGHLAEIAELMSSGGGTTSKSTVRRKPVPATGRKVSVFDEAFQSRGKSRNREVEDRRTSVHLKDSASAAERTFQPDNSERSVTVESHDSECVDSCGPDQPFTSSRRNTAEFEVASPLPPPPSPRRYSWCKLDPIIVSPRRRLGVGAGIRTSGLALGAQV</sequence>
<name>A0AAN6H2F1_9PEZI</name>
<gene>
    <name evidence="2" type="ORF">LTR91_023707</name>
</gene>
<dbReference type="EMBL" id="JAUJLE010000539">
    <property type="protein sequence ID" value="KAK0953696.1"/>
    <property type="molecule type" value="Genomic_DNA"/>
</dbReference>
<feature type="region of interest" description="Disordered" evidence="1">
    <location>
        <begin position="518"/>
        <end position="542"/>
    </location>
</feature>
<proteinExistence type="predicted"/>
<dbReference type="Proteomes" id="UP001175353">
    <property type="component" value="Unassembled WGS sequence"/>
</dbReference>
<feature type="compositionally biased region" description="Polar residues" evidence="1">
    <location>
        <begin position="531"/>
        <end position="542"/>
    </location>
</feature>
<evidence type="ECO:0000256" key="1">
    <source>
        <dbReference type="SAM" id="MobiDB-lite"/>
    </source>
</evidence>
<evidence type="ECO:0000313" key="2">
    <source>
        <dbReference type="EMBL" id="KAK0953696.1"/>
    </source>
</evidence>
<feature type="region of interest" description="Disordered" evidence="1">
    <location>
        <begin position="296"/>
        <end position="334"/>
    </location>
</feature>
<comment type="caution">
    <text evidence="2">The sequence shown here is derived from an EMBL/GenBank/DDBJ whole genome shotgun (WGS) entry which is preliminary data.</text>
</comment>
<organism evidence="2 3">
    <name type="scientific">Friedmanniomyces endolithicus</name>
    <dbReference type="NCBI Taxonomy" id="329885"/>
    <lineage>
        <taxon>Eukaryota</taxon>
        <taxon>Fungi</taxon>
        <taxon>Dikarya</taxon>
        <taxon>Ascomycota</taxon>
        <taxon>Pezizomycotina</taxon>
        <taxon>Dothideomycetes</taxon>
        <taxon>Dothideomycetidae</taxon>
        <taxon>Mycosphaerellales</taxon>
        <taxon>Teratosphaeriaceae</taxon>
        <taxon>Friedmanniomyces</taxon>
    </lineage>
</organism>
<feature type="region of interest" description="Disordered" evidence="1">
    <location>
        <begin position="964"/>
        <end position="1045"/>
    </location>
</feature>
<keyword evidence="3" id="KW-1185">Reference proteome</keyword>
<feature type="region of interest" description="Disordered" evidence="1">
    <location>
        <begin position="118"/>
        <end position="140"/>
    </location>
</feature>
<feature type="compositionally biased region" description="Basic and acidic residues" evidence="1">
    <location>
        <begin position="970"/>
        <end position="985"/>
    </location>
</feature>
<feature type="compositionally biased region" description="Basic and acidic residues" evidence="1">
    <location>
        <begin position="467"/>
        <end position="477"/>
    </location>
</feature>
<feature type="compositionally biased region" description="Polar residues" evidence="1">
    <location>
        <begin position="322"/>
        <end position="334"/>
    </location>
</feature>
<feature type="compositionally biased region" description="Polar residues" evidence="1">
    <location>
        <begin position="995"/>
        <end position="1005"/>
    </location>
</feature>
<reference evidence="2" key="1">
    <citation type="submission" date="2023-06" db="EMBL/GenBank/DDBJ databases">
        <title>Black Yeasts Isolated from many extreme environments.</title>
        <authorList>
            <person name="Coleine C."/>
            <person name="Stajich J.E."/>
            <person name="Selbmann L."/>
        </authorList>
    </citation>
    <scope>NUCLEOTIDE SEQUENCE</scope>
    <source>
        <strain evidence="2">CCFEE 5200</strain>
    </source>
</reference>
<feature type="compositionally biased region" description="Polar residues" evidence="1">
    <location>
        <begin position="491"/>
        <end position="504"/>
    </location>
</feature>
<dbReference type="AlphaFoldDB" id="A0AAN6H2F1"/>
<feature type="region of interest" description="Disordered" evidence="1">
    <location>
        <begin position="374"/>
        <end position="504"/>
    </location>
</feature>